<keyword evidence="2" id="KW-1185">Reference proteome</keyword>
<gene>
    <name evidence="1" type="ORF">NEA10_14320</name>
</gene>
<dbReference type="RefSeq" id="WP_252661601.1">
    <property type="nucleotide sequence ID" value="NZ_CP098611.1"/>
</dbReference>
<evidence type="ECO:0000313" key="2">
    <source>
        <dbReference type="Proteomes" id="UP001056708"/>
    </source>
</evidence>
<dbReference type="InterPro" id="IPR013780">
    <property type="entry name" value="Glyco_hydro_b"/>
</dbReference>
<organism evidence="1 2">
    <name type="scientific">Phormidium yuhuli AB48</name>
    <dbReference type="NCBI Taxonomy" id="2940671"/>
    <lineage>
        <taxon>Bacteria</taxon>
        <taxon>Bacillati</taxon>
        <taxon>Cyanobacteriota</taxon>
        <taxon>Cyanophyceae</taxon>
        <taxon>Oscillatoriophycideae</taxon>
        <taxon>Oscillatoriales</taxon>
        <taxon>Oscillatoriaceae</taxon>
        <taxon>Phormidium</taxon>
        <taxon>Phormidium yuhuli</taxon>
    </lineage>
</organism>
<dbReference type="Proteomes" id="UP001056708">
    <property type="component" value="Chromosome"/>
</dbReference>
<sequence>MNRDQSIFSIHNLSDRPKKLPLTELNLVCTDPWCDLIGGTLITDLYQDVVLDPYQSMWITNKFDRLEK</sequence>
<dbReference type="Gene3D" id="2.60.40.1180">
    <property type="entry name" value="Golgi alpha-mannosidase II"/>
    <property type="match status" value="1"/>
</dbReference>
<evidence type="ECO:0000313" key="1">
    <source>
        <dbReference type="EMBL" id="USR90021.1"/>
    </source>
</evidence>
<dbReference type="SUPFAM" id="SSF51011">
    <property type="entry name" value="Glycosyl hydrolase domain"/>
    <property type="match status" value="1"/>
</dbReference>
<name>A0ABY5AMM1_9CYAN</name>
<proteinExistence type="predicted"/>
<dbReference type="EMBL" id="CP098611">
    <property type="protein sequence ID" value="USR90021.1"/>
    <property type="molecule type" value="Genomic_DNA"/>
</dbReference>
<reference evidence="1" key="1">
    <citation type="submission" date="2022-06" db="EMBL/GenBank/DDBJ databases">
        <title>Genome sequence of Phormidium yuhuli AB48 isolated from an industrial photobioreactor environment.</title>
        <authorList>
            <person name="Qiu Y."/>
            <person name="Noonan A.J.C."/>
            <person name="Dofher K."/>
            <person name="Koch M."/>
            <person name="Kieft B."/>
            <person name="Lin X."/>
            <person name="Ziels R.M."/>
            <person name="Hallam S.J."/>
        </authorList>
    </citation>
    <scope>NUCLEOTIDE SEQUENCE</scope>
    <source>
        <strain evidence="1">AB48</strain>
    </source>
</reference>
<protein>
    <submittedName>
        <fullName evidence="1">Uncharacterized protein</fullName>
    </submittedName>
</protein>
<accession>A0ABY5AMM1</accession>